<keyword evidence="2" id="KW-1185">Reference proteome</keyword>
<dbReference type="HOGENOM" id="CLU_082961_1_0_4"/>
<accession>A1K6N5</accession>
<reference evidence="1 2" key="1">
    <citation type="journal article" date="2006" name="Nat. Biotechnol.">
        <title>Complete genome of the mutualistic, N2-fixing grass endophyte Azoarcus sp. strain BH72.</title>
        <authorList>
            <person name="Krause A."/>
            <person name="Ramakumar A."/>
            <person name="Bartels D."/>
            <person name="Battistoni F."/>
            <person name="Bekel T."/>
            <person name="Boch J."/>
            <person name="Boehm M."/>
            <person name="Friedrich F."/>
            <person name="Hurek T."/>
            <person name="Krause L."/>
            <person name="Linke B."/>
            <person name="McHardy A.C."/>
            <person name="Sarkar A."/>
            <person name="Schneiker S."/>
            <person name="Syed A.A."/>
            <person name="Thauer R."/>
            <person name="Vorhoelter F.-J."/>
            <person name="Weidner S."/>
            <person name="Puehler A."/>
            <person name="Reinhold-Hurek B."/>
            <person name="Kaiser O."/>
            <person name="Goesmann A."/>
        </authorList>
    </citation>
    <scope>NUCLEOTIDE SEQUENCE [LARGE SCALE GENOMIC DNA]</scope>
    <source>
        <strain evidence="1 2">BH72</strain>
    </source>
</reference>
<dbReference type="KEGG" id="azo:azo1873"/>
<sequence>MLSINIATDIRGALRGLDNLARSQVPFATARSLTATGQDVRDALGIAVRDGFDRATVFITRSPFSTVASKAKPEVTVGIRDGNNGRASPADYVREHFSGGARGHKPMEKAMQAIGALPAGWRAVPGAGMKLDVNGNPNRKAVAEILGAVRTGMRVHSGKGRRAATQAYFVRAVGAGDKRTAHLAPGIYRRTSRGGETALVPVFLFVDEASYQAVIDLPRLAADVIGRKFAGHFEAALAQAIRTAR</sequence>
<organism evidence="1 2">
    <name type="scientific">Azoarcus sp. (strain BH72)</name>
    <dbReference type="NCBI Taxonomy" id="418699"/>
    <lineage>
        <taxon>Bacteria</taxon>
        <taxon>Pseudomonadati</taxon>
        <taxon>Pseudomonadota</taxon>
        <taxon>Betaproteobacteria</taxon>
        <taxon>Rhodocyclales</taxon>
        <taxon>Zoogloeaceae</taxon>
        <taxon>Azoarcus</taxon>
    </lineage>
</organism>
<gene>
    <name evidence="1" type="ordered locus">azo1873</name>
</gene>
<dbReference type="STRING" id="62928.azo1873"/>
<proteinExistence type="predicted"/>
<dbReference type="eggNOG" id="ENOG5032SUA">
    <property type="taxonomic scope" value="Bacteria"/>
</dbReference>
<dbReference type="Proteomes" id="UP000002588">
    <property type="component" value="Chromosome"/>
</dbReference>
<dbReference type="AlphaFoldDB" id="A1K6N5"/>
<evidence type="ECO:0000313" key="2">
    <source>
        <dbReference type="Proteomes" id="UP000002588"/>
    </source>
</evidence>
<evidence type="ECO:0000313" key="1">
    <source>
        <dbReference type="EMBL" id="CAL94490.1"/>
    </source>
</evidence>
<name>A1K6N5_AZOSB</name>
<dbReference type="EMBL" id="AM406670">
    <property type="protein sequence ID" value="CAL94490.1"/>
    <property type="molecule type" value="Genomic_DNA"/>
</dbReference>
<protein>
    <submittedName>
        <fullName evidence="1">Uncharacterized protein</fullName>
    </submittedName>
</protein>
<dbReference type="RefSeq" id="WP_011765606.1">
    <property type="nucleotide sequence ID" value="NC_008702.1"/>
</dbReference>